<dbReference type="CDD" id="cd02440">
    <property type="entry name" value="AdoMet_MTases"/>
    <property type="match status" value="1"/>
</dbReference>
<keyword evidence="1 5" id="KW-0489">Methyltransferase</keyword>
<dbReference type="EMBL" id="MCFF01000003">
    <property type="protein sequence ID" value="ORZ27968.1"/>
    <property type="molecule type" value="Genomic_DNA"/>
</dbReference>
<evidence type="ECO:0000256" key="3">
    <source>
        <dbReference type="ARBA" id="ARBA00022691"/>
    </source>
</evidence>
<dbReference type="InParanoid" id="A0A1Y2H086"/>
<evidence type="ECO:0000256" key="4">
    <source>
        <dbReference type="ARBA" id="ARBA00023453"/>
    </source>
</evidence>
<dbReference type="Gene3D" id="3.40.50.150">
    <property type="entry name" value="Vaccinia Virus protein VP39"/>
    <property type="match status" value="1"/>
</dbReference>
<keyword evidence="2 5" id="KW-0808">Transferase</keyword>
<dbReference type="STRING" id="64571.A0A1Y2H086"/>
<proteinExistence type="inferred from homology"/>
<dbReference type="PANTHER" id="PTHR10509">
    <property type="entry name" value="O-METHYLTRANSFERASE-RELATED"/>
    <property type="match status" value="1"/>
</dbReference>
<reference evidence="5 6" key="1">
    <citation type="submission" date="2016-07" db="EMBL/GenBank/DDBJ databases">
        <title>Pervasive Adenine N6-methylation of Active Genes in Fungi.</title>
        <authorList>
            <consortium name="DOE Joint Genome Institute"/>
            <person name="Mondo S.J."/>
            <person name="Dannebaum R.O."/>
            <person name="Kuo R.C."/>
            <person name="Labutti K."/>
            <person name="Haridas S."/>
            <person name="Kuo A."/>
            <person name="Salamov A."/>
            <person name="Ahrendt S.R."/>
            <person name="Lipzen A."/>
            <person name="Sullivan W."/>
            <person name="Andreopoulos W.B."/>
            <person name="Clum A."/>
            <person name="Lindquist E."/>
            <person name="Daum C."/>
            <person name="Ramamoorthy G.K."/>
            <person name="Gryganskyi A."/>
            <person name="Culley D."/>
            <person name="Magnuson J.K."/>
            <person name="James T.Y."/>
            <person name="O'Malley M.A."/>
            <person name="Stajich J.E."/>
            <person name="Spatafora J.W."/>
            <person name="Visel A."/>
            <person name="Grigoriev I.V."/>
        </authorList>
    </citation>
    <scope>NUCLEOTIDE SEQUENCE [LARGE SCALE GENOMIC DNA]</scope>
    <source>
        <strain evidence="5 6">NRRL 3116</strain>
    </source>
</reference>
<organism evidence="5 6">
    <name type="scientific">Lobosporangium transversale</name>
    <dbReference type="NCBI Taxonomy" id="64571"/>
    <lineage>
        <taxon>Eukaryota</taxon>
        <taxon>Fungi</taxon>
        <taxon>Fungi incertae sedis</taxon>
        <taxon>Mucoromycota</taxon>
        <taxon>Mortierellomycotina</taxon>
        <taxon>Mortierellomycetes</taxon>
        <taxon>Mortierellales</taxon>
        <taxon>Mortierellaceae</taxon>
        <taxon>Lobosporangium</taxon>
    </lineage>
</organism>
<dbReference type="GO" id="GO:0008171">
    <property type="term" value="F:O-methyltransferase activity"/>
    <property type="evidence" value="ECO:0007669"/>
    <property type="project" value="InterPro"/>
</dbReference>
<evidence type="ECO:0000256" key="2">
    <source>
        <dbReference type="ARBA" id="ARBA00022679"/>
    </source>
</evidence>
<protein>
    <submittedName>
        <fullName evidence="5">O-methyltransferase</fullName>
    </submittedName>
</protein>
<comment type="caution">
    <text evidence="5">The sequence shown here is derived from an EMBL/GenBank/DDBJ whole genome shotgun (WGS) entry which is preliminary data.</text>
</comment>
<gene>
    <name evidence="5" type="ORF">BCR41DRAFT_299133</name>
</gene>
<sequence>MVQGQFLQFLMKITRPQHVLELGCFMGYSAMAMADGMPVGSTLYTCEIDSKAAELSQELFKEHGYHSSSNSANIQLLKGPAMSSLQELAKKNIKFDAIFLDADKGGYIKYYDFIMDNDMLAENGYILADNTLYYGLVLDADKRHKATGSTAAASDVDTTATTKPSLTLSQQSIKFNDPAYKQAVGDKIDKFNKHVVNDPRATVVLLPAFDGLGIIMKKK</sequence>
<keyword evidence="6" id="KW-1185">Reference proteome</keyword>
<dbReference type="FunCoup" id="A0A1Y2H086">
    <property type="interactions" value="74"/>
</dbReference>
<evidence type="ECO:0000313" key="5">
    <source>
        <dbReference type="EMBL" id="ORZ27968.1"/>
    </source>
</evidence>
<dbReference type="GO" id="GO:0032259">
    <property type="term" value="P:methylation"/>
    <property type="evidence" value="ECO:0007669"/>
    <property type="project" value="UniProtKB-KW"/>
</dbReference>
<dbReference type="GeneID" id="33562353"/>
<evidence type="ECO:0000256" key="1">
    <source>
        <dbReference type="ARBA" id="ARBA00022603"/>
    </source>
</evidence>
<comment type="similarity">
    <text evidence="4">Belongs to the class I-like SAM-binding methyltransferase superfamily. Cation-dependent O-methyltransferase family.</text>
</comment>
<dbReference type="SUPFAM" id="SSF53335">
    <property type="entry name" value="S-adenosyl-L-methionine-dependent methyltransferases"/>
    <property type="match status" value="1"/>
</dbReference>
<keyword evidence="3" id="KW-0949">S-adenosyl-L-methionine</keyword>
<name>A0A1Y2H086_9FUNG</name>
<dbReference type="GO" id="GO:0008757">
    <property type="term" value="F:S-adenosylmethionine-dependent methyltransferase activity"/>
    <property type="evidence" value="ECO:0007669"/>
    <property type="project" value="TreeGrafter"/>
</dbReference>
<dbReference type="PANTHER" id="PTHR10509:SF14">
    <property type="entry name" value="CAFFEOYL-COA O-METHYLTRANSFERASE 3-RELATED"/>
    <property type="match status" value="1"/>
</dbReference>
<evidence type="ECO:0000313" key="6">
    <source>
        <dbReference type="Proteomes" id="UP000193648"/>
    </source>
</evidence>
<dbReference type="RefSeq" id="XP_021885671.1">
    <property type="nucleotide sequence ID" value="XM_022020509.1"/>
</dbReference>
<accession>A0A1Y2H086</accession>
<dbReference type="InterPro" id="IPR050362">
    <property type="entry name" value="Cation-dep_OMT"/>
</dbReference>
<dbReference type="InterPro" id="IPR002935">
    <property type="entry name" value="SAM_O-MeTrfase"/>
</dbReference>
<dbReference type="AlphaFoldDB" id="A0A1Y2H086"/>
<dbReference type="Pfam" id="PF01596">
    <property type="entry name" value="Methyltransf_3"/>
    <property type="match status" value="1"/>
</dbReference>
<dbReference type="InterPro" id="IPR029063">
    <property type="entry name" value="SAM-dependent_MTases_sf"/>
</dbReference>
<dbReference type="PROSITE" id="PS51682">
    <property type="entry name" value="SAM_OMT_I"/>
    <property type="match status" value="1"/>
</dbReference>
<dbReference type="OrthoDB" id="10251242at2759"/>
<dbReference type="Proteomes" id="UP000193648">
    <property type="component" value="Unassembled WGS sequence"/>
</dbReference>